<proteinExistence type="predicted"/>
<gene>
    <name evidence="1" type="ORF">DUI87_16338</name>
</gene>
<reference evidence="1 2" key="1">
    <citation type="submission" date="2018-07" db="EMBL/GenBank/DDBJ databases">
        <title>A high quality draft genome assembly of the barn swallow (H. rustica rustica).</title>
        <authorList>
            <person name="Formenti G."/>
            <person name="Chiara M."/>
            <person name="Poveda L."/>
            <person name="Francoijs K.-J."/>
            <person name="Bonisoli-Alquati A."/>
            <person name="Canova L."/>
            <person name="Gianfranceschi L."/>
            <person name="Horner D.S."/>
            <person name="Saino N."/>
        </authorList>
    </citation>
    <scope>NUCLEOTIDE SEQUENCE [LARGE SCALE GENOMIC DNA]</scope>
    <source>
        <strain evidence="1">Chelidonia</strain>
        <tissue evidence="1">Blood</tissue>
    </source>
</reference>
<comment type="caution">
    <text evidence="1">The sequence shown here is derived from an EMBL/GenBank/DDBJ whole genome shotgun (WGS) entry which is preliminary data.</text>
</comment>
<dbReference type="EMBL" id="QRBI01000120">
    <property type="protein sequence ID" value="RMC06888.1"/>
    <property type="molecule type" value="Genomic_DNA"/>
</dbReference>
<dbReference type="Proteomes" id="UP000269221">
    <property type="component" value="Unassembled WGS sequence"/>
</dbReference>
<keyword evidence="2" id="KW-1185">Reference proteome</keyword>
<name>A0A3M0K1M9_HIRRU</name>
<evidence type="ECO:0000313" key="1">
    <source>
        <dbReference type="EMBL" id="RMC06888.1"/>
    </source>
</evidence>
<organism evidence="1 2">
    <name type="scientific">Hirundo rustica rustica</name>
    <dbReference type="NCBI Taxonomy" id="333673"/>
    <lineage>
        <taxon>Eukaryota</taxon>
        <taxon>Metazoa</taxon>
        <taxon>Chordata</taxon>
        <taxon>Craniata</taxon>
        <taxon>Vertebrata</taxon>
        <taxon>Euteleostomi</taxon>
        <taxon>Archelosauria</taxon>
        <taxon>Archosauria</taxon>
        <taxon>Dinosauria</taxon>
        <taxon>Saurischia</taxon>
        <taxon>Theropoda</taxon>
        <taxon>Coelurosauria</taxon>
        <taxon>Aves</taxon>
        <taxon>Neognathae</taxon>
        <taxon>Neoaves</taxon>
        <taxon>Telluraves</taxon>
        <taxon>Australaves</taxon>
        <taxon>Passeriformes</taxon>
        <taxon>Sylvioidea</taxon>
        <taxon>Hirundinidae</taxon>
        <taxon>Hirundo</taxon>
    </lineage>
</organism>
<evidence type="ECO:0000313" key="2">
    <source>
        <dbReference type="Proteomes" id="UP000269221"/>
    </source>
</evidence>
<accession>A0A3M0K1M9</accession>
<protein>
    <submittedName>
        <fullName evidence="1">Uncharacterized protein</fullName>
    </submittedName>
</protein>
<sequence length="180" mass="20719">MTFFLPPSLTMRPLKYETYQAVSLQRTRKSMRQPKLGGTWLFSLVKGLFLCTYLSMVSPGMFSEVKGILSLEVSIKEMTYEEILIFSFDNKGLDQFWLLFYIGFEVIIDPKLLTLRRSQCLEISKAYSTVYHDIETVQRYVSKTHYLAVVVILEMPSPRKENTGVASVGEKIKIMSDFLG</sequence>
<dbReference type="AlphaFoldDB" id="A0A3M0K1M9"/>